<reference evidence="3 4" key="1">
    <citation type="submission" date="2019-02" db="EMBL/GenBank/DDBJ databases">
        <title>Ureibacillus thermophilus.</title>
        <authorList>
            <person name="Sunny J.S."/>
            <person name="Natarajan A."/>
            <person name="Saleena L.M."/>
        </authorList>
    </citation>
    <scope>NUCLEOTIDE SEQUENCE [LARGE SCALE GENOMIC DNA]</scope>
    <source>
        <strain evidence="3 4">LM102</strain>
    </source>
</reference>
<feature type="compositionally biased region" description="Acidic residues" evidence="1">
    <location>
        <begin position="72"/>
        <end position="87"/>
    </location>
</feature>
<keyword evidence="2" id="KW-0472">Membrane</keyword>
<gene>
    <name evidence="3" type="ORF">DKZ56_03230</name>
</gene>
<keyword evidence="2" id="KW-1133">Transmembrane helix</keyword>
<dbReference type="Proteomes" id="UP000291151">
    <property type="component" value="Chromosome"/>
</dbReference>
<feature type="region of interest" description="Disordered" evidence="1">
    <location>
        <begin position="66"/>
        <end position="87"/>
    </location>
</feature>
<name>A0A4P6USK0_9BACL</name>
<keyword evidence="4" id="KW-1185">Reference proteome</keyword>
<dbReference type="KEGG" id="uth:DKZ56_03230"/>
<evidence type="ECO:0000256" key="1">
    <source>
        <dbReference type="SAM" id="MobiDB-lite"/>
    </source>
</evidence>
<proteinExistence type="predicted"/>
<accession>A0A4P6USK0</accession>
<dbReference type="EMBL" id="CP036528">
    <property type="protein sequence ID" value="QBK24966.1"/>
    <property type="molecule type" value="Genomic_DNA"/>
</dbReference>
<organism evidence="3 4">
    <name type="scientific">Ureibacillus thermophilus</name>
    <dbReference type="NCBI Taxonomy" id="367743"/>
    <lineage>
        <taxon>Bacteria</taxon>
        <taxon>Bacillati</taxon>
        <taxon>Bacillota</taxon>
        <taxon>Bacilli</taxon>
        <taxon>Bacillales</taxon>
        <taxon>Caryophanaceae</taxon>
        <taxon>Ureibacillus</taxon>
    </lineage>
</organism>
<dbReference type="RefSeq" id="WP_208651294.1">
    <property type="nucleotide sequence ID" value="NZ_CP036528.1"/>
</dbReference>
<keyword evidence="2" id="KW-0812">Transmembrane</keyword>
<feature type="transmembrane region" description="Helical" evidence="2">
    <location>
        <begin position="38"/>
        <end position="57"/>
    </location>
</feature>
<evidence type="ECO:0000256" key="2">
    <source>
        <dbReference type="SAM" id="Phobius"/>
    </source>
</evidence>
<feature type="transmembrane region" description="Helical" evidence="2">
    <location>
        <begin position="6"/>
        <end position="26"/>
    </location>
</feature>
<evidence type="ECO:0000313" key="3">
    <source>
        <dbReference type="EMBL" id="QBK24966.1"/>
    </source>
</evidence>
<evidence type="ECO:0000313" key="4">
    <source>
        <dbReference type="Proteomes" id="UP000291151"/>
    </source>
</evidence>
<protein>
    <submittedName>
        <fullName evidence="3">Uncharacterized protein</fullName>
    </submittedName>
</protein>
<sequence>MFGLFMLIFTVSFIVLIVGLISPRLILRKSENPTRKGILKYVGSIFIISFILATITAPTAEKVSNDNVSLNEEVEDELETATDDESKDNDLSDILEFTGSMTATASEGKITVNIETNALDGALFEVSIIDGNFNVKSDFLEVKDGKIVHDFEIPPEWGPAYFAYNAMFRFNLDEHPQPQHIKDVYGGVGENLTGNLTSENNLNGKNATIEGGTVAYPSEEAVKSHIDNEFNNVIAEMISVSEGVLIDIRPMSGDDWGIVDVIVSDVWYYTPEHEKERFAESVGTAVEKVVINSGKADGSVMVYFKDGYGKELATPKILGGYKIQR</sequence>
<dbReference type="AlphaFoldDB" id="A0A4P6USK0"/>